<feature type="region of interest" description="Disordered" evidence="1">
    <location>
        <begin position="126"/>
        <end position="147"/>
    </location>
</feature>
<evidence type="ECO:0000313" key="3">
    <source>
        <dbReference type="Proteomes" id="UP000054495"/>
    </source>
</evidence>
<reference evidence="2 3" key="1">
    <citation type="submission" date="2013-05" db="EMBL/GenBank/DDBJ databases">
        <title>Draft genome of the parasitic nematode Anyclostoma ceylanicum.</title>
        <authorList>
            <person name="Mitreva M."/>
        </authorList>
    </citation>
    <scope>NUCLEOTIDE SEQUENCE [LARGE SCALE GENOMIC DNA]</scope>
</reference>
<feature type="compositionally biased region" description="Basic and acidic residues" evidence="1">
    <location>
        <begin position="130"/>
        <end position="146"/>
    </location>
</feature>
<sequence>MASVYFGAAGASGGGGAQSQYIGVGGAAPKVGGGVPAPAGVPAGGAGATSAYIGVGAGGAAAPGAQSAYFAPNPTAAGTPPVGGAPREFFLFAVPPNPNESMFCFSSSPGSRSLDHDSRWRCCRRNRSGSQHDERPRSRAGQERASDLGSYEIIEDVVKKTKNTKLHAHLFNTTFSPA</sequence>
<name>A0A0D6LIH7_9BILA</name>
<dbReference type="Proteomes" id="UP000054495">
    <property type="component" value="Unassembled WGS sequence"/>
</dbReference>
<organism evidence="2 3">
    <name type="scientific">Ancylostoma ceylanicum</name>
    <dbReference type="NCBI Taxonomy" id="53326"/>
    <lineage>
        <taxon>Eukaryota</taxon>
        <taxon>Metazoa</taxon>
        <taxon>Ecdysozoa</taxon>
        <taxon>Nematoda</taxon>
        <taxon>Chromadorea</taxon>
        <taxon>Rhabditida</taxon>
        <taxon>Rhabditina</taxon>
        <taxon>Rhabditomorpha</taxon>
        <taxon>Strongyloidea</taxon>
        <taxon>Ancylostomatidae</taxon>
        <taxon>Ancylostomatinae</taxon>
        <taxon>Ancylostoma</taxon>
    </lineage>
</organism>
<proteinExistence type="predicted"/>
<accession>A0A0D6LIH7</accession>
<evidence type="ECO:0000256" key="1">
    <source>
        <dbReference type="SAM" id="MobiDB-lite"/>
    </source>
</evidence>
<protein>
    <submittedName>
        <fullName evidence="2">Uncharacterized protein</fullName>
    </submittedName>
</protein>
<keyword evidence="3" id="KW-1185">Reference proteome</keyword>
<gene>
    <name evidence="2" type="ORF">ANCCEY_09917</name>
</gene>
<evidence type="ECO:0000313" key="2">
    <source>
        <dbReference type="EMBL" id="EPB70993.1"/>
    </source>
</evidence>
<dbReference type="EMBL" id="KE125144">
    <property type="protein sequence ID" value="EPB70993.1"/>
    <property type="molecule type" value="Genomic_DNA"/>
</dbReference>
<dbReference type="AlphaFoldDB" id="A0A0D6LIH7"/>